<organism evidence="2 3">
    <name type="scientific">Candidatus Microbacterium stercoravium</name>
    <dbReference type="NCBI Taxonomy" id="2838697"/>
    <lineage>
        <taxon>Bacteria</taxon>
        <taxon>Bacillati</taxon>
        <taxon>Actinomycetota</taxon>
        <taxon>Actinomycetes</taxon>
        <taxon>Micrococcales</taxon>
        <taxon>Microbacteriaceae</taxon>
        <taxon>Microbacterium</taxon>
    </lineage>
</organism>
<reference evidence="2" key="2">
    <citation type="submission" date="2021-04" db="EMBL/GenBank/DDBJ databases">
        <authorList>
            <person name="Gilroy R."/>
        </authorList>
    </citation>
    <scope>NUCLEOTIDE SEQUENCE</scope>
    <source>
        <strain evidence="2">ChiHjej8B7-3636</strain>
    </source>
</reference>
<dbReference type="AlphaFoldDB" id="A0A9D2H4C0"/>
<evidence type="ECO:0000313" key="2">
    <source>
        <dbReference type="EMBL" id="HJA03491.1"/>
    </source>
</evidence>
<dbReference type="Proteomes" id="UP000824220">
    <property type="component" value="Unassembled WGS sequence"/>
</dbReference>
<feature type="transmembrane region" description="Helical" evidence="1">
    <location>
        <begin position="310"/>
        <end position="329"/>
    </location>
</feature>
<proteinExistence type="predicted"/>
<feature type="transmembrane region" description="Helical" evidence="1">
    <location>
        <begin position="119"/>
        <end position="143"/>
    </location>
</feature>
<evidence type="ECO:0000313" key="3">
    <source>
        <dbReference type="Proteomes" id="UP000824220"/>
    </source>
</evidence>
<dbReference type="EMBL" id="DXAM01000021">
    <property type="protein sequence ID" value="HJA03491.1"/>
    <property type="molecule type" value="Genomic_DNA"/>
</dbReference>
<feature type="transmembrane region" description="Helical" evidence="1">
    <location>
        <begin position="238"/>
        <end position="258"/>
    </location>
</feature>
<feature type="transmembrane region" description="Helical" evidence="1">
    <location>
        <begin position="164"/>
        <end position="188"/>
    </location>
</feature>
<protein>
    <recommendedName>
        <fullName evidence="4">Integral membrane protein</fullName>
    </recommendedName>
</protein>
<name>A0A9D2H4C0_9MICO</name>
<keyword evidence="1" id="KW-0812">Transmembrane</keyword>
<feature type="transmembrane region" description="Helical" evidence="1">
    <location>
        <begin position="386"/>
        <end position="406"/>
    </location>
</feature>
<keyword evidence="1" id="KW-0472">Membrane</keyword>
<gene>
    <name evidence="2" type="ORF">H9800_01340</name>
</gene>
<feature type="transmembrane region" description="Helical" evidence="1">
    <location>
        <begin position="12"/>
        <end position="37"/>
    </location>
</feature>
<feature type="transmembrane region" description="Helical" evidence="1">
    <location>
        <begin position="194"/>
        <end position="226"/>
    </location>
</feature>
<feature type="transmembrane region" description="Helical" evidence="1">
    <location>
        <begin position="341"/>
        <end position="357"/>
    </location>
</feature>
<comment type="caution">
    <text evidence="2">The sequence shown here is derived from an EMBL/GenBank/DDBJ whole genome shotgun (WGS) entry which is preliminary data.</text>
</comment>
<reference evidence="2" key="1">
    <citation type="journal article" date="2021" name="PeerJ">
        <title>Extensive microbial diversity within the chicken gut microbiome revealed by metagenomics and culture.</title>
        <authorList>
            <person name="Gilroy R."/>
            <person name="Ravi A."/>
            <person name="Getino M."/>
            <person name="Pursley I."/>
            <person name="Horton D.L."/>
            <person name="Alikhan N.F."/>
            <person name="Baker D."/>
            <person name="Gharbi K."/>
            <person name="Hall N."/>
            <person name="Watson M."/>
            <person name="Adriaenssens E.M."/>
            <person name="Foster-Nyarko E."/>
            <person name="Jarju S."/>
            <person name="Secka A."/>
            <person name="Antonio M."/>
            <person name="Oren A."/>
            <person name="Chaudhuri R.R."/>
            <person name="La Ragione R."/>
            <person name="Hildebrand F."/>
            <person name="Pallen M.J."/>
        </authorList>
    </citation>
    <scope>NUCLEOTIDE SEQUENCE</scope>
    <source>
        <strain evidence="2">ChiHjej8B7-3636</strain>
    </source>
</reference>
<accession>A0A9D2H4C0</accession>
<evidence type="ECO:0008006" key="4">
    <source>
        <dbReference type="Google" id="ProtNLM"/>
    </source>
</evidence>
<keyword evidence="1" id="KW-1133">Transmembrane helix</keyword>
<sequence>MADRRLTGAAPWLRVLVVYALARVATTLLIALSSALAPAEGRHGQDPSMLDYIAGWDAAWYREIALNGYPSELPVDASGNVQQNAWAFMPIYPWLARGISLVWPGAGAGSGDVWAVANAWAVAAALISLVAGFFACWGVYVLLERALDAQRALWGTAFVAAGPLALLFQVGYAEALFLAIAMWALVALSREAWWWLYPASILLAFVRPGELALSLTIALYGLWRILNRRARPIARREVVHILGVGAVGTIAGFAWPAIVNRVTGSPSAYFDTELAWRAGWIPGGAESFVPGEGWLAGARVWAGLWGIPQWAGYALLAVLVAAVVLLFLTPGVRALGIETRLWSASYLVYAALVLFPQSSTFRLLLPIAPLVAGALAAPRLLRSSRILMLIVFAVLQFWWIHAMYGYGNTYYLVP</sequence>
<evidence type="ECO:0000256" key="1">
    <source>
        <dbReference type="SAM" id="Phobius"/>
    </source>
</evidence>